<dbReference type="OrthoDB" id="3689000at2759"/>
<organism evidence="1 2">
    <name type="scientific">Pyrenophora seminiperda CCB06</name>
    <dbReference type="NCBI Taxonomy" id="1302712"/>
    <lineage>
        <taxon>Eukaryota</taxon>
        <taxon>Fungi</taxon>
        <taxon>Dikarya</taxon>
        <taxon>Ascomycota</taxon>
        <taxon>Pezizomycotina</taxon>
        <taxon>Dothideomycetes</taxon>
        <taxon>Pleosporomycetidae</taxon>
        <taxon>Pleosporales</taxon>
        <taxon>Pleosporineae</taxon>
        <taxon>Pleosporaceae</taxon>
        <taxon>Pyrenophora</taxon>
    </lineage>
</organism>
<evidence type="ECO:0000313" key="2">
    <source>
        <dbReference type="Proteomes" id="UP000265663"/>
    </source>
</evidence>
<dbReference type="AlphaFoldDB" id="A0A3M7M8I1"/>
<evidence type="ECO:0000313" key="1">
    <source>
        <dbReference type="EMBL" id="RMZ70826.1"/>
    </source>
</evidence>
<dbReference type="EMBL" id="KE747825">
    <property type="protein sequence ID" value="RMZ70826.1"/>
    <property type="molecule type" value="Genomic_DNA"/>
</dbReference>
<sequence>MFFFDPAPNFPTGDTNLTSEEIEALQEERLLVPSATESKRKVSVALLSSRMSAASSLSSSSSPSVTVSYRSSNVDLNQTFFLPASEDSHGALEFIGFTAEASTVILNNFSQKPASSSDGLFDYAVAHIGCLERQEVEDMGAKKALESVGISTDLIKVITDPKHAQICDTESLHYWVKDTITVNWRTMLKLQIRLKTLARAAVTKKTEEQK</sequence>
<dbReference type="Proteomes" id="UP000265663">
    <property type="component" value="Unassembled WGS sequence"/>
</dbReference>
<reference evidence="1 2" key="1">
    <citation type="journal article" date="2014" name="PLoS ONE">
        <title>De novo Genome Assembly of the Fungal Plant Pathogen Pyrenophora semeniperda.</title>
        <authorList>
            <person name="Soliai M.M."/>
            <person name="Meyer S.E."/>
            <person name="Udall J.A."/>
            <person name="Elzinga D.E."/>
            <person name="Hermansen R.A."/>
            <person name="Bodily P.M."/>
            <person name="Hart A.A."/>
            <person name="Coleman C.E."/>
        </authorList>
    </citation>
    <scope>NUCLEOTIDE SEQUENCE [LARGE SCALE GENOMIC DNA]</scope>
    <source>
        <strain evidence="1 2">CCB06</strain>
        <tissue evidence="1">Mycelium</tissue>
    </source>
</reference>
<protein>
    <submittedName>
        <fullName evidence="1">Uncharacterized protein</fullName>
    </submittedName>
</protein>
<keyword evidence="2" id="KW-1185">Reference proteome</keyword>
<name>A0A3M7M8I1_9PLEO</name>
<proteinExistence type="predicted"/>
<accession>A0A3M7M8I1</accession>
<gene>
    <name evidence="1" type="ORF">GMOD_00008470</name>
</gene>